<sequence length="223" mass="23070">MSDTDSFIDEVTEEVRRDRLFLMLKRYGWIGGVAVALIVGGAAFREYNKAQERAAAEDLGDQITAALKVEGSEYQAAALAAVTAPGAGGHAIAGMLEAGALAEAGKTAEAAARLEAVAIDGELPLIYRHIASFKALSLQAETLSVADRRLQYEALAQPGAPLALLASEQLALLDIEEGNNDAAIARLRDIAADAAVSGDLKDRASQVIVALGGSLEGDAAPEG</sequence>
<proteinExistence type="predicted"/>
<dbReference type="AlphaFoldDB" id="A0A0P1HCA5"/>
<dbReference type="RefSeq" id="WP_058287103.1">
    <property type="nucleotide sequence ID" value="NZ_CYSR01000030.1"/>
</dbReference>
<evidence type="ECO:0000256" key="1">
    <source>
        <dbReference type="SAM" id="Phobius"/>
    </source>
</evidence>
<keyword evidence="1" id="KW-0472">Membrane</keyword>
<keyword evidence="1" id="KW-1133">Transmembrane helix</keyword>
<evidence type="ECO:0000313" key="3">
    <source>
        <dbReference type="Proteomes" id="UP000051326"/>
    </source>
</evidence>
<name>A0A0P1HCA5_9RHOB</name>
<protein>
    <recommendedName>
        <fullName evidence="4">Tetratricopeptide repeat-like domain-containing protein</fullName>
    </recommendedName>
</protein>
<evidence type="ECO:0008006" key="4">
    <source>
        <dbReference type="Google" id="ProtNLM"/>
    </source>
</evidence>
<evidence type="ECO:0000313" key="2">
    <source>
        <dbReference type="EMBL" id="CUI01086.1"/>
    </source>
</evidence>
<organism evidence="2 3">
    <name type="scientific">Leisingera aquaemixtae</name>
    <dbReference type="NCBI Taxonomy" id="1396826"/>
    <lineage>
        <taxon>Bacteria</taxon>
        <taxon>Pseudomonadati</taxon>
        <taxon>Pseudomonadota</taxon>
        <taxon>Alphaproteobacteria</taxon>
        <taxon>Rhodobacterales</taxon>
        <taxon>Roseobacteraceae</taxon>
        <taxon>Leisingera</taxon>
    </lineage>
</organism>
<dbReference type="Proteomes" id="UP000051326">
    <property type="component" value="Unassembled WGS sequence"/>
</dbReference>
<keyword evidence="1" id="KW-0812">Transmembrane</keyword>
<dbReference type="STRING" id="1396826.PHA8399_03227"/>
<feature type="transmembrane region" description="Helical" evidence="1">
    <location>
        <begin position="27"/>
        <end position="44"/>
    </location>
</feature>
<gene>
    <name evidence="2" type="ORF">PHA8399_03227</name>
</gene>
<reference evidence="2 3" key="1">
    <citation type="submission" date="2015-09" db="EMBL/GenBank/DDBJ databases">
        <authorList>
            <consortium name="Swine Surveillance"/>
        </authorList>
    </citation>
    <scope>NUCLEOTIDE SEQUENCE [LARGE SCALE GENOMIC DNA]</scope>
    <source>
        <strain evidence="2 3">CECT 8399</strain>
    </source>
</reference>
<dbReference type="EMBL" id="CYSR01000030">
    <property type="protein sequence ID" value="CUI01086.1"/>
    <property type="molecule type" value="Genomic_DNA"/>
</dbReference>
<accession>A0A0P1HCA5</accession>